<keyword evidence="2" id="KW-1133">Transmembrane helix</keyword>
<dbReference type="EMBL" id="JAOYFB010000004">
    <property type="protein sequence ID" value="KAK4013774.1"/>
    <property type="molecule type" value="Genomic_DNA"/>
</dbReference>
<feature type="transmembrane region" description="Helical" evidence="2">
    <location>
        <begin position="628"/>
        <end position="649"/>
    </location>
</feature>
<comment type="caution">
    <text evidence="3">The sequence shown here is derived from an EMBL/GenBank/DDBJ whole genome shotgun (WGS) entry which is preliminary data.</text>
</comment>
<accession>A0ABQ9ZLE5</accession>
<evidence type="ECO:0000313" key="4">
    <source>
        <dbReference type="Proteomes" id="UP001234178"/>
    </source>
</evidence>
<evidence type="ECO:0000256" key="2">
    <source>
        <dbReference type="SAM" id="Phobius"/>
    </source>
</evidence>
<keyword evidence="4" id="KW-1185">Reference proteome</keyword>
<dbReference type="Proteomes" id="UP001234178">
    <property type="component" value="Unassembled WGS sequence"/>
</dbReference>
<sequence>MANQTNANRLVIIVPDGSGRDILLITVPGARAGMPAPTNEQHNEQRTTPTSEPQHRPDIDRDSPAPSTDSREFLHWRHRRIDLLIRRWRRAALRGDGSPQAITLMSSMPLLLLLLCLYLSARAFQTTVCDCAEPKNMGIIQFPDADCKPKMNSTSAVPVRYVVYSDERAAVKFPGFICAKWRNIHRVTMNFFGQTVIVPEKIPIDTTASECYKMINTKKCEGYEMTLSDEKYVFSHEPRSDGYWMRTVDSEILNCALEQVQLFQQMEDEDFPTPIGKAAATAGTLSHNHLTLVWDTTYTHKIQHELRQVESGIGNLMMKTTNEKYFRLLDDDRQLDFHLTLQPPCDPNHRSCNNRTTTFKIVGQSNLVLVTWPFVDKSLSLTAELASIKEKAQPSVSVETTSPSSDPDLDKLANKQYIQDRAIDRDNELARMLQTIECDVRKAKNERAIITAQYNGWLAASLLKLPRCAKLQAFGQTAVVIQCKAVNATFETIITPCGPQPKFNNYTINLDGWELVKFSPCYWTNGFVNFNDKPYAFRNNTWKRIDPNIVLPERTLAHSFRYEDVKAFDYDHRSNPAYNDNLLNHMNVVADIVAAMNEQSPADFPSNHRPHAADVLLTAAGVERYTSWWEVILISLLVTVIFILVLIVLRICCCLGLFGICCPPIKEVKTSYHKHKV</sequence>
<keyword evidence="2" id="KW-0812">Transmembrane</keyword>
<gene>
    <name evidence="3" type="ORF">OUZ56_026327</name>
</gene>
<name>A0ABQ9ZLE5_9CRUS</name>
<keyword evidence="2" id="KW-0472">Membrane</keyword>
<organism evidence="3 4">
    <name type="scientific">Daphnia magna</name>
    <dbReference type="NCBI Taxonomy" id="35525"/>
    <lineage>
        <taxon>Eukaryota</taxon>
        <taxon>Metazoa</taxon>
        <taxon>Ecdysozoa</taxon>
        <taxon>Arthropoda</taxon>
        <taxon>Crustacea</taxon>
        <taxon>Branchiopoda</taxon>
        <taxon>Diplostraca</taxon>
        <taxon>Cladocera</taxon>
        <taxon>Anomopoda</taxon>
        <taxon>Daphniidae</taxon>
        <taxon>Daphnia</taxon>
    </lineage>
</organism>
<feature type="compositionally biased region" description="Basic and acidic residues" evidence="1">
    <location>
        <begin position="53"/>
        <end position="71"/>
    </location>
</feature>
<reference evidence="3 4" key="1">
    <citation type="journal article" date="2023" name="Nucleic Acids Res.">
        <title>The hologenome of Daphnia magna reveals possible DNA methylation and microbiome-mediated evolution of the host genome.</title>
        <authorList>
            <person name="Chaturvedi A."/>
            <person name="Li X."/>
            <person name="Dhandapani V."/>
            <person name="Marshall H."/>
            <person name="Kissane S."/>
            <person name="Cuenca-Cambronero M."/>
            <person name="Asole G."/>
            <person name="Calvet F."/>
            <person name="Ruiz-Romero M."/>
            <person name="Marangio P."/>
            <person name="Guigo R."/>
            <person name="Rago D."/>
            <person name="Mirbahai L."/>
            <person name="Eastwood N."/>
            <person name="Colbourne J.K."/>
            <person name="Zhou J."/>
            <person name="Mallon E."/>
            <person name="Orsini L."/>
        </authorList>
    </citation>
    <scope>NUCLEOTIDE SEQUENCE [LARGE SCALE GENOMIC DNA]</scope>
    <source>
        <strain evidence="3">LRV0_1</strain>
    </source>
</reference>
<protein>
    <submittedName>
        <fullName evidence="3">Uncharacterized protein</fullName>
    </submittedName>
</protein>
<proteinExistence type="predicted"/>
<evidence type="ECO:0000256" key="1">
    <source>
        <dbReference type="SAM" id="MobiDB-lite"/>
    </source>
</evidence>
<evidence type="ECO:0000313" key="3">
    <source>
        <dbReference type="EMBL" id="KAK4013774.1"/>
    </source>
</evidence>
<feature type="region of interest" description="Disordered" evidence="1">
    <location>
        <begin position="31"/>
        <end position="71"/>
    </location>
</feature>